<dbReference type="AlphaFoldDB" id="A0AAN6US04"/>
<reference evidence="1" key="1">
    <citation type="journal article" date="2023" name="Mol. Phylogenet. Evol.">
        <title>Genome-scale phylogeny and comparative genomics of the fungal order Sordariales.</title>
        <authorList>
            <person name="Hensen N."/>
            <person name="Bonometti L."/>
            <person name="Westerberg I."/>
            <person name="Brannstrom I.O."/>
            <person name="Guillou S."/>
            <person name="Cros-Aarteil S."/>
            <person name="Calhoun S."/>
            <person name="Haridas S."/>
            <person name="Kuo A."/>
            <person name="Mondo S."/>
            <person name="Pangilinan J."/>
            <person name="Riley R."/>
            <person name="LaButti K."/>
            <person name="Andreopoulos B."/>
            <person name="Lipzen A."/>
            <person name="Chen C."/>
            <person name="Yan M."/>
            <person name="Daum C."/>
            <person name="Ng V."/>
            <person name="Clum A."/>
            <person name="Steindorff A."/>
            <person name="Ohm R.A."/>
            <person name="Martin F."/>
            <person name="Silar P."/>
            <person name="Natvig D.O."/>
            <person name="Lalanne C."/>
            <person name="Gautier V."/>
            <person name="Ament-Velasquez S.L."/>
            <person name="Kruys A."/>
            <person name="Hutchinson M.I."/>
            <person name="Powell A.J."/>
            <person name="Barry K."/>
            <person name="Miller A.N."/>
            <person name="Grigoriev I.V."/>
            <person name="Debuchy R."/>
            <person name="Gladieux P."/>
            <person name="Hiltunen Thoren M."/>
            <person name="Johannesson H."/>
        </authorList>
    </citation>
    <scope>NUCLEOTIDE SEQUENCE</scope>
    <source>
        <strain evidence="1">CBS 123565</strain>
    </source>
</reference>
<evidence type="ECO:0000313" key="2">
    <source>
        <dbReference type="Proteomes" id="UP001304895"/>
    </source>
</evidence>
<dbReference type="Proteomes" id="UP001304895">
    <property type="component" value="Unassembled WGS sequence"/>
</dbReference>
<reference evidence="1" key="2">
    <citation type="submission" date="2023-05" db="EMBL/GenBank/DDBJ databases">
        <authorList>
            <consortium name="Lawrence Berkeley National Laboratory"/>
            <person name="Steindorff A."/>
            <person name="Hensen N."/>
            <person name="Bonometti L."/>
            <person name="Westerberg I."/>
            <person name="Brannstrom I.O."/>
            <person name="Guillou S."/>
            <person name="Cros-Aarteil S."/>
            <person name="Calhoun S."/>
            <person name="Haridas S."/>
            <person name="Kuo A."/>
            <person name="Mondo S."/>
            <person name="Pangilinan J."/>
            <person name="Riley R."/>
            <person name="Labutti K."/>
            <person name="Andreopoulos B."/>
            <person name="Lipzen A."/>
            <person name="Chen C."/>
            <person name="Yanf M."/>
            <person name="Daum C."/>
            <person name="Ng V."/>
            <person name="Clum A."/>
            <person name="Ohm R."/>
            <person name="Martin F."/>
            <person name="Silar P."/>
            <person name="Natvig D."/>
            <person name="Lalanne C."/>
            <person name="Gautier V."/>
            <person name="Ament-Velasquez S.L."/>
            <person name="Kruys A."/>
            <person name="Hutchinson M.I."/>
            <person name="Powell A.J."/>
            <person name="Barry K."/>
            <person name="Miller A.N."/>
            <person name="Grigoriev I.V."/>
            <person name="Debuchy R."/>
            <person name="Gladieux P."/>
            <person name="Thoren M.H."/>
            <person name="Johannesson H."/>
        </authorList>
    </citation>
    <scope>NUCLEOTIDE SEQUENCE</scope>
    <source>
        <strain evidence="1">CBS 123565</strain>
    </source>
</reference>
<organism evidence="1 2">
    <name type="scientific">Trichocladium antarcticum</name>
    <dbReference type="NCBI Taxonomy" id="1450529"/>
    <lineage>
        <taxon>Eukaryota</taxon>
        <taxon>Fungi</taxon>
        <taxon>Dikarya</taxon>
        <taxon>Ascomycota</taxon>
        <taxon>Pezizomycotina</taxon>
        <taxon>Sordariomycetes</taxon>
        <taxon>Sordariomycetidae</taxon>
        <taxon>Sordariales</taxon>
        <taxon>Chaetomiaceae</taxon>
        <taxon>Trichocladium</taxon>
    </lineage>
</organism>
<comment type="caution">
    <text evidence="1">The sequence shown here is derived from an EMBL/GenBank/DDBJ whole genome shotgun (WGS) entry which is preliminary data.</text>
</comment>
<gene>
    <name evidence="1" type="ORF">BT67DRAFT_124305</name>
</gene>
<evidence type="ECO:0000313" key="1">
    <source>
        <dbReference type="EMBL" id="KAK4137884.1"/>
    </source>
</evidence>
<name>A0AAN6US04_9PEZI</name>
<keyword evidence="2" id="KW-1185">Reference proteome</keyword>
<protein>
    <submittedName>
        <fullName evidence="1">Uncharacterized protein</fullName>
    </submittedName>
</protein>
<proteinExistence type="predicted"/>
<accession>A0AAN6US04</accession>
<dbReference type="EMBL" id="MU853402">
    <property type="protein sequence ID" value="KAK4137884.1"/>
    <property type="molecule type" value="Genomic_DNA"/>
</dbReference>
<sequence>MQGGDKSFLHSSSLGEKSYVNQSPMIRSIAFTPRPTCNLLTHPRTHTPPRVHRRVWHKNGRLVDQDYCSLAIRPCAVPSFCSGRQPVVVPPLVLERSKHDIGQLRPFWWFLQPCGLPLHTCDKSDLPVSEQKPRHLVCVSDAGQRRVGERRFPMSTSAIWPRGNMHGFTCSLLNSIG</sequence>